<dbReference type="InterPro" id="IPR016181">
    <property type="entry name" value="Acyl_CoA_acyltransferase"/>
</dbReference>
<reference evidence="2" key="1">
    <citation type="journal article" date="2019" name="Int. J. Syst. Evol. Microbiol.">
        <title>The Global Catalogue of Microorganisms (GCM) 10K type strain sequencing project: providing services to taxonomists for standard genome sequencing and annotation.</title>
        <authorList>
            <consortium name="The Broad Institute Genomics Platform"/>
            <consortium name="The Broad Institute Genome Sequencing Center for Infectious Disease"/>
            <person name="Wu L."/>
            <person name="Ma J."/>
        </authorList>
    </citation>
    <scope>NUCLEOTIDE SEQUENCE [LARGE SCALE GENOMIC DNA]</scope>
    <source>
        <strain evidence="2">CGMCC 4.7645</strain>
    </source>
</reference>
<accession>A0ABW5FRQ5</accession>
<dbReference type="EMBL" id="JBHUKR010000007">
    <property type="protein sequence ID" value="MFD2417705.1"/>
    <property type="molecule type" value="Genomic_DNA"/>
</dbReference>
<evidence type="ECO:0000313" key="2">
    <source>
        <dbReference type="Proteomes" id="UP001597417"/>
    </source>
</evidence>
<keyword evidence="2" id="KW-1185">Reference proteome</keyword>
<gene>
    <name evidence="1" type="ORF">ACFSXZ_15370</name>
</gene>
<dbReference type="Gene3D" id="3.40.630.30">
    <property type="match status" value="1"/>
</dbReference>
<organism evidence="1 2">
    <name type="scientific">Amycolatopsis pigmentata</name>
    <dbReference type="NCBI Taxonomy" id="450801"/>
    <lineage>
        <taxon>Bacteria</taxon>
        <taxon>Bacillati</taxon>
        <taxon>Actinomycetota</taxon>
        <taxon>Actinomycetes</taxon>
        <taxon>Pseudonocardiales</taxon>
        <taxon>Pseudonocardiaceae</taxon>
        <taxon>Amycolatopsis</taxon>
    </lineage>
</organism>
<dbReference type="Proteomes" id="UP001597417">
    <property type="component" value="Unassembled WGS sequence"/>
</dbReference>
<dbReference type="SUPFAM" id="SSF55729">
    <property type="entry name" value="Acyl-CoA N-acyltransferases (Nat)"/>
    <property type="match status" value="1"/>
</dbReference>
<name>A0ABW5FRQ5_9PSEU</name>
<sequence>MSSGRRRRPGWAAGTGSSTLRLSVMEDNVPALAIYRRHGFREAGGEGRELILVKHL</sequence>
<evidence type="ECO:0008006" key="3">
    <source>
        <dbReference type="Google" id="ProtNLM"/>
    </source>
</evidence>
<protein>
    <recommendedName>
        <fullName evidence="3">Acetyltransferase (GNAT) family protein</fullName>
    </recommendedName>
</protein>
<comment type="caution">
    <text evidence="1">The sequence shown here is derived from an EMBL/GenBank/DDBJ whole genome shotgun (WGS) entry which is preliminary data.</text>
</comment>
<proteinExistence type="predicted"/>
<dbReference type="RefSeq" id="WP_378265671.1">
    <property type="nucleotide sequence ID" value="NZ_JBHUKR010000007.1"/>
</dbReference>
<evidence type="ECO:0000313" key="1">
    <source>
        <dbReference type="EMBL" id="MFD2417705.1"/>
    </source>
</evidence>